<dbReference type="Proteomes" id="UP000694423">
    <property type="component" value="Unplaced"/>
</dbReference>
<proteinExistence type="predicted"/>
<sequence length="100" mass="10879">TSLSAGTGRHGQLPLRAGVISDSSTAPQRWAAAPGRLQSTSTHSCRKVGDGQNEKCNFKLIPGLTLCWEKVLDNFNDCNNSGERKGEEEEFLFLLDMLLG</sequence>
<accession>A0A8C4JE12</accession>
<organism evidence="1 2">
    <name type="scientific">Dromaius novaehollandiae</name>
    <name type="common">Emu</name>
    <dbReference type="NCBI Taxonomy" id="8790"/>
    <lineage>
        <taxon>Eukaryota</taxon>
        <taxon>Metazoa</taxon>
        <taxon>Chordata</taxon>
        <taxon>Craniata</taxon>
        <taxon>Vertebrata</taxon>
        <taxon>Euteleostomi</taxon>
        <taxon>Archelosauria</taxon>
        <taxon>Archosauria</taxon>
        <taxon>Dinosauria</taxon>
        <taxon>Saurischia</taxon>
        <taxon>Theropoda</taxon>
        <taxon>Coelurosauria</taxon>
        <taxon>Aves</taxon>
        <taxon>Palaeognathae</taxon>
        <taxon>Casuariiformes</taxon>
        <taxon>Dromaiidae</taxon>
        <taxon>Dromaius</taxon>
    </lineage>
</organism>
<protein>
    <submittedName>
        <fullName evidence="1">Uncharacterized protein</fullName>
    </submittedName>
</protein>
<reference evidence="1" key="2">
    <citation type="submission" date="2025-09" db="UniProtKB">
        <authorList>
            <consortium name="Ensembl"/>
        </authorList>
    </citation>
    <scope>IDENTIFICATION</scope>
</reference>
<reference evidence="1" key="1">
    <citation type="submission" date="2025-08" db="UniProtKB">
        <authorList>
            <consortium name="Ensembl"/>
        </authorList>
    </citation>
    <scope>IDENTIFICATION</scope>
</reference>
<dbReference type="Ensembl" id="ENSDNVT00000007950.1">
    <property type="protein sequence ID" value="ENSDNVP00000006595.1"/>
    <property type="gene ID" value="ENSDNVG00000004716.1"/>
</dbReference>
<name>A0A8C4JE12_DRONO</name>
<dbReference type="AlphaFoldDB" id="A0A8C4JE12"/>
<evidence type="ECO:0000313" key="1">
    <source>
        <dbReference type="Ensembl" id="ENSDNVP00000006595.1"/>
    </source>
</evidence>
<keyword evidence="2" id="KW-1185">Reference proteome</keyword>
<evidence type="ECO:0000313" key="2">
    <source>
        <dbReference type="Proteomes" id="UP000694423"/>
    </source>
</evidence>